<dbReference type="InterPro" id="IPR010642">
    <property type="entry name" value="Invasion_prot_B"/>
</dbReference>
<accession>A0ABT0M2T6</accession>
<sequence length="172" mass="18470">MRHNLLPSLLAMGLGLTGSAALAQQTGPDSLREVFRDWSVNCETLPEGPRLCEMVQQVNQQESGQRVLAFSVRLSDGGQPVAVLITPFGLKLSEGLGIAVEDTIVVRGEYETCLSEGCLSLIPLSEDIITAMQRGTNGAVVMVSRNNEQVSVPLSMLGFTNGLDRLRALSEN</sequence>
<dbReference type="InterPro" id="IPR038696">
    <property type="entry name" value="IalB_sf"/>
</dbReference>
<dbReference type="EMBL" id="JALZWP010000009">
    <property type="protein sequence ID" value="MCL1629167.1"/>
    <property type="molecule type" value="Genomic_DNA"/>
</dbReference>
<dbReference type="Pfam" id="PF06776">
    <property type="entry name" value="IalB"/>
    <property type="match status" value="1"/>
</dbReference>
<keyword evidence="1" id="KW-0732">Signal</keyword>
<feature type="signal peptide" evidence="1">
    <location>
        <begin position="1"/>
        <end position="23"/>
    </location>
</feature>
<dbReference type="Proteomes" id="UP001202550">
    <property type="component" value="Unassembled WGS sequence"/>
</dbReference>
<gene>
    <name evidence="2" type="ORF">M3N55_10525</name>
</gene>
<dbReference type="RefSeq" id="WP_249058621.1">
    <property type="nucleotide sequence ID" value="NZ_JALZWP010000009.1"/>
</dbReference>
<name>A0ABT0M2T6_9RHOB</name>
<feature type="chain" id="PRO_5045445854" evidence="1">
    <location>
        <begin position="24"/>
        <end position="172"/>
    </location>
</feature>
<organism evidence="2 3">
    <name type="scientific">Roseinatronobacter domitianus</name>
    <dbReference type="NCBI Taxonomy" id="2940293"/>
    <lineage>
        <taxon>Bacteria</taxon>
        <taxon>Pseudomonadati</taxon>
        <taxon>Pseudomonadota</taxon>
        <taxon>Alphaproteobacteria</taxon>
        <taxon>Rhodobacterales</taxon>
        <taxon>Paracoccaceae</taxon>
        <taxon>Roseinatronobacter</taxon>
    </lineage>
</organism>
<reference evidence="2 3" key="1">
    <citation type="submission" date="2022-05" db="EMBL/GenBank/DDBJ databases">
        <title>Seasonal and diel survey of microbial diversity of the Tyrrhenian coast.</title>
        <authorList>
            <person name="Gattoni G."/>
            <person name="Corral P."/>
        </authorList>
    </citation>
    <scope>NUCLEOTIDE SEQUENCE [LARGE SCALE GENOMIC DNA]</scope>
    <source>
        <strain evidence="2 3">V10</strain>
    </source>
</reference>
<evidence type="ECO:0000256" key="1">
    <source>
        <dbReference type="SAM" id="SignalP"/>
    </source>
</evidence>
<protein>
    <submittedName>
        <fullName evidence="2">Invasion associated locus B family protein</fullName>
    </submittedName>
</protein>
<evidence type="ECO:0000313" key="2">
    <source>
        <dbReference type="EMBL" id="MCL1629167.1"/>
    </source>
</evidence>
<comment type="caution">
    <text evidence="2">The sequence shown here is derived from an EMBL/GenBank/DDBJ whole genome shotgun (WGS) entry which is preliminary data.</text>
</comment>
<keyword evidence="3" id="KW-1185">Reference proteome</keyword>
<evidence type="ECO:0000313" key="3">
    <source>
        <dbReference type="Proteomes" id="UP001202550"/>
    </source>
</evidence>
<dbReference type="Gene3D" id="2.60.40.1880">
    <property type="entry name" value="Invasion associated locus B (IalB) protein"/>
    <property type="match status" value="1"/>
</dbReference>
<proteinExistence type="predicted"/>